<dbReference type="InterPro" id="IPR027417">
    <property type="entry name" value="P-loop_NTPase"/>
</dbReference>
<dbReference type="VEuPathDB" id="FungiDB:G647_07476"/>
<dbReference type="Pfam" id="PF25053">
    <property type="entry name" value="DUF7791"/>
    <property type="match status" value="1"/>
</dbReference>
<evidence type="ECO:0000313" key="4">
    <source>
        <dbReference type="EMBL" id="ETI21132.1"/>
    </source>
</evidence>
<dbReference type="InterPro" id="IPR056884">
    <property type="entry name" value="NPHP3-like_N"/>
</dbReference>
<dbReference type="PANTHER" id="PTHR10039:SF5">
    <property type="entry name" value="NACHT DOMAIN-CONTAINING PROTEIN"/>
    <property type="match status" value="1"/>
</dbReference>
<dbReference type="Pfam" id="PF24883">
    <property type="entry name" value="NPHP3_N"/>
    <property type="match status" value="1"/>
</dbReference>
<keyword evidence="1" id="KW-0677">Repeat</keyword>
<dbReference type="HOGENOM" id="CLU_011990_0_0_1"/>
<reference evidence="4 5" key="1">
    <citation type="submission" date="2013-03" db="EMBL/GenBank/DDBJ databases">
        <title>The Genome Sequence of Cladophialophora carrionii CBS 160.54.</title>
        <authorList>
            <consortium name="The Broad Institute Genomics Platform"/>
            <person name="Cuomo C."/>
            <person name="de Hoog S."/>
            <person name="Gorbushina A."/>
            <person name="Walker B."/>
            <person name="Young S.K."/>
            <person name="Zeng Q."/>
            <person name="Gargeya S."/>
            <person name="Fitzgerald M."/>
            <person name="Haas B."/>
            <person name="Abouelleil A."/>
            <person name="Allen A.W."/>
            <person name="Alvarado L."/>
            <person name="Arachchi H.M."/>
            <person name="Berlin A.M."/>
            <person name="Chapman S.B."/>
            <person name="Gainer-Dewar J."/>
            <person name="Goldberg J."/>
            <person name="Griggs A."/>
            <person name="Gujja S."/>
            <person name="Hansen M."/>
            <person name="Howarth C."/>
            <person name="Imamovic A."/>
            <person name="Ireland A."/>
            <person name="Larimer J."/>
            <person name="McCowan C."/>
            <person name="Murphy C."/>
            <person name="Pearson M."/>
            <person name="Poon T.W."/>
            <person name="Priest M."/>
            <person name="Roberts A."/>
            <person name="Saif S."/>
            <person name="Shea T."/>
            <person name="Sisk P."/>
            <person name="Sykes S."/>
            <person name="Wortman J."/>
            <person name="Nusbaum C."/>
            <person name="Birren B."/>
        </authorList>
    </citation>
    <scope>NUCLEOTIDE SEQUENCE [LARGE SCALE GENOMIC DNA]</scope>
    <source>
        <strain evidence="4 5">CBS 160.54</strain>
    </source>
</reference>
<dbReference type="OrthoDB" id="443402at2759"/>
<dbReference type="Proteomes" id="UP000030678">
    <property type="component" value="Unassembled WGS sequence"/>
</dbReference>
<name>V9D548_9EURO</name>
<dbReference type="InterPro" id="IPR056693">
    <property type="entry name" value="DUF7791"/>
</dbReference>
<evidence type="ECO:0000259" key="3">
    <source>
        <dbReference type="Pfam" id="PF25053"/>
    </source>
</evidence>
<evidence type="ECO:0000259" key="2">
    <source>
        <dbReference type="Pfam" id="PF24883"/>
    </source>
</evidence>
<dbReference type="GeneID" id="19985969"/>
<sequence>MDPVTALGLACNVLTLVELGTDALKVCKALYERGSLDENNMIEKYAEGISAANRDVEASFGQQAVTTHARVVKLRKIAIEVSAAAAELKTLLNQLKVSKKQLGEAFKKSLKTVIKRGAVDRLRGRLERQDSALRSGLLKELYIKACEDSVIQQSRFEALSQGQKDIITQVLGRLQLVPNDIRTAITASETSLTAQLATQYAQFEQGFRQLSVDISDRIQASKSQITAHLASRTYFLKDAAQNHQSQTRYLLNQDQVTLRVRLLDALAFPEMNERRNTIEGRVTDFANTYHWIFDDSENSHPLTGRGFTDWLRHGKQIFWVNGKPGSGKSTLMAYIYQDFQSKGPGLTYLEEWAKPSSVRLLSFWFFRPATSTLLKSMQGFWRSLCFQILHSDQNLWEKLYRDTGSSIPETLRSYIQGIGPHTASWTDRELKSWFIYLLSHTEHKYCLLIDGLDEVSNNRQLLLDTIQDIVHDSEIVKICCSSRPEAPFLDTLQRYPRFRLQDFNHGDIETYCQTRLAKTRAARYAHRIASRAEGVFLWAYLVVEDLATAVGQGDTDEDLELRLNECPAEMNDLFALLLERQDKFYLNHPKPYLRLIDVAIKNGRSINLAELLVASQDQQKLRSDFANDLVADSHAELNALAVVGLDTNIIARCAGLVECKRDYFYGPRTLETMSYTGLAKAWGVGVRFIHRSAHDFLIESKRGAALIQSIGMSEQDALQRLTTASTVLLLASSESLGPSASAPFWYGTLIHAKLWTSFETKLADAVLATLEPMDPSCPGIAQYFQREISSCYLTCPQFSRLEALIFTTAVIYNLTVYCDAKLSCLDPGTATTAAAFSMCALIRYHSEQSSDSNFIKTLTPYISWTQRLTLGYDIDRPNGLHIFSTLPLWQHVYLALINEYYITSSDTRQHTSPTLFQHFQVTDRGNASDLEGWITHSRTRARLVPLPDDDATGALDWKKMGQVDILKIKMAVRDPAEWGALSIDFCQYSPRRVGRFLDIDHPLNERLQQTYASSENLSTAFKSSAGEVAAILNDNLDKLSPAEIANVIFQTDGCHNLYFSKRRVCGEAKRTGAWSEWKWRLRNGIFHEDFESGPEHDPILFEIMRHVSGEARRDPASGRYVLDSELYG</sequence>
<dbReference type="PANTHER" id="PTHR10039">
    <property type="entry name" value="AMELOGENIN"/>
    <property type="match status" value="1"/>
</dbReference>
<dbReference type="Gene3D" id="3.40.50.300">
    <property type="entry name" value="P-loop containing nucleotide triphosphate hydrolases"/>
    <property type="match status" value="1"/>
</dbReference>
<dbReference type="SUPFAM" id="SSF52540">
    <property type="entry name" value="P-loop containing nucleoside triphosphate hydrolases"/>
    <property type="match status" value="1"/>
</dbReference>
<proteinExistence type="predicted"/>
<protein>
    <submittedName>
        <fullName evidence="4">Uncharacterized protein</fullName>
    </submittedName>
</protein>
<organism evidence="4 5">
    <name type="scientific">Cladophialophora carrionii CBS 160.54</name>
    <dbReference type="NCBI Taxonomy" id="1279043"/>
    <lineage>
        <taxon>Eukaryota</taxon>
        <taxon>Fungi</taxon>
        <taxon>Dikarya</taxon>
        <taxon>Ascomycota</taxon>
        <taxon>Pezizomycotina</taxon>
        <taxon>Eurotiomycetes</taxon>
        <taxon>Chaetothyriomycetidae</taxon>
        <taxon>Chaetothyriales</taxon>
        <taxon>Herpotrichiellaceae</taxon>
        <taxon>Cladophialophora</taxon>
    </lineage>
</organism>
<gene>
    <name evidence="4" type="ORF">G647_07476</name>
</gene>
<dbReference type="AlphaFoldDB" id="V9D548"/>
<accession>V9D548</accession>
<feature type="domain" description="DUF7791" evidence="3">
    <location>
        <begin position="603"/>
        <end position="708"/>
    </location>
</feature>
<dbReference type="EMBL" id="KB822707">
    <property type="protein sequence ID" value="ETI21132.1"/>
    <property type="molecule type" value="Genomic_DNA"/>
</dbReference>
<dbReference type="RefSeq" id="XP_008730013.1">
    <property type="nucleotide sequence ID" value="XM_008731791.1"/>
</dbReference>
<evidence type="ECO:0000313" key="5">
    <source>
        <dbReference type="Proteomes" id="UP000030678"/>
    </source>
</evidence>
<feature type="domain" description="Nephrocystin 3-like N-terminal" evidence="2">
    <location>
        <begin position="304"/>
        <end position="483"/>
    </location>
</feature>
<evidence type="ECO:0000256" key="1">
    <source>
        <dbReference type="ARBA" id="ARBA00022737"/>
    </source>
</evidence>